<protein>
    <submittedName>
        <fullName evidence="1">Uncharacterized protein</fullName>
    </submittedName>
</protein>
<sequence length="328" mass="37349">MTIANQGMSVEEIEQIVTQRLANAIEAIAIYETKTSMDRESMSQTKRRGDKVVENASNKRKWEEKCGQCKRVGYQAGDCRISVLKAKLRPSVAKQKDEVTCYQCRNMDLELQKVILEQAHVVFSEIRNKDNEGANSVENIIASFSFNGFHIFYLKGLFIVGKRFMRGICSTFCLGLLIWERKCRSIGGCQRRTDGKNGFVYNYEDDKEGLWLMAWKVQDRFSLLLATIMGHIRDGIYHKVREVKSFAASVLDELETIHANMIIPSNKTNFDSKLAGFPPSTPQGEVYSRVRRIMDYKHKIGSMSIIAHGDHGALEASVVKWKEWSGRA</sequence>
<comment type="caution">
    <text evidence="1">The sequence shown here is derived from an EMBL/GenBank/DDBJ whole genome shotgun (WGS) entry which is preliminary data.</text>
</comment>
<name>A0A6L2KC87_TANCI</name>
<evidence type="ECO:0000313" key="1">
    <source>
        <dbReference type="EMBL" id="GEU46966.1"/>
    </source>
</evidence>
<reference evidence="1" key="1">
    <citation type="journal article" date="2019" name="Sci. Rep.">
        <title>Draft genome of Tanacetum cinerariifolium, the natural source of mosquito coil.</title>
        <authorList>
            <person name="Yamashiro T."/>
            <person name="Shiraishi A."/>
            <person name="Satake H."/>
            <person name="Nakayama K."/>
        </authorList>
    </citation>
    <scope>NUCLEOTIDE SEQUENCE</scope>
</reference>
<accession>A0A6L2KC87</accession>
<gene>
    <name evidence="1" type="ORF">Tci_018944</name>
</gene>
<organism evidence="1">
    <name type="scientific">Tanacetum cinerariifolium</name>
    <name type="common">Dalmatian daisy</name>
    <name type="synonym">Chrysanthemum cinerariifolium</name>
    <dbReference type="NCBI Taxonomy" id="118510"/>
    <lineage>
        <taxon>Eukaryota</taxon>
        <taxon>Viridiplantae</taxon>
        <taxon>Streptophyta</taxon>
        <taxon>Embryophyta</taxon>
        <taxon>Tracheophyta</taxon>
        <taxon>Spermatophyta</taxon>
        <taxon>Magnoliopsida</taxon>
        <taxon>eudicotyledons</taxon>
        <taxon>Gunneridae</taxon>
        <taxon>Pentapetalae</taxon>
        <taxon>asterids</taxon>
        <taxon>campanulids</taxon>
        <taxon>Asterales</taxon>
        <taxon>Asteraceae</taxon>
        <taxon>Asteroideae</taxon>
        <taxon>Anthemideae</taxon>
        <taxon>Anthemidinae</taxon>
        <taxon>Tanacetum</taxon>
    </lineage>
</organism>
<dbReference type="EMBL" id="BKCJ010002203">
    <property type="protein sequence ID" value="GEU46966.1"/>
    <property type="molecule type" value="Genomic_DNA"/>
</dbReference>
<proteinExistence type="predicted"/>
<dbReference type="AlphaFoldDB" id="A0A6L2KC87"/>